<evidence type="ECO:0000256" key="3">
    <source>
        <dbReference type="ARBA" id="ARBA00022448"/>
    </source>
</evidence>
<evidence type="ECO:0000256" key="5">
    <source>
        <dbReference type="SAM" id="SignalP"/>
    </source>
</evidence>
<evidence type="ECO:0000256" key="2">
    <source>
        <dbReference type="ARBA" id="ARBA00005695"/>
    </source>
</evidence>
<evidence type="ECO:0000256" key="1">
    <source>
        <dbReference type="ARBA" id="ARBA00004196"/>
    </source>
</evidence>
<dbReference type="EMBL" id="VFPA01000003">
    <property type="protein sequence ID" value="TQM09260.1"/>
    <property type="molecule type" value="Genomic_DNA"/>
</dbReference>
<proteinExistence type="inferred from homology"/>
<accession>A0A543DIV9</accession>
<dbReference type="GO" id="GO:1904680">
    <property type="term" value="F:peptide transmembrane transporter activity"/>
    <property type="evidence" value="ECO:0007669"/>
    <property type="project" value="TreeGrafter"/>
</dbReference>
<dbReference type="Gene3D" id="3.40.190.10">
    <property type="entry name" value="Periplasmic binding protein-like II"/>
    <property type="match status" value="1"/>
</dbReference>
<dbReference type="PIRSF" id="PIRSF002741">
    <property type="entry name" value="MppA"/>
    <property type="match status" value="1"/>
</dbReference>
<dbReference type="PROSITE" id="PS51257">
    <property type="entry name" value="PROKAR_LIPOPROTEIN"/>
    <property type="match status" value="1"/>
</dbReference>
<feature type="signal peptide" evidence="5">
    <location>
        <begin position="1"/>
        <end position="25"/>
    </location>
</feature>
<evidence type="ECO:0000259" key="6">
    <source>
        <dbReference type="Pfam" id="PF00496"/>
    </source>
</evidence>
<comment type="similarity">
    <text evidence="2">Belongs to the bacterial solute-binding protein 5 family.</text>
</comment>
<dbReference type="GO" id="GO:0042597">
    <property type="term" value="C:periplasmic space"/>
    <property type="evidence" value="ECO:0007669"/>
    <property type="project" value="UniProtKB-ARBA"/>
</dbReference>
<dbReference type="PANTHER" id="PTHR30290:SF10">
    <property type="entry name" value="PERIPLASMIC OLIGOPEPTIDE-BINDING PROTEIN-RELATED"/>
    <property type="match status" value="1"/>
</dbReference>
<dbReference type="RefSeq" id="WP_281288677.1">
    <property type="nucleotide sequence ID" value="NZ_VFPA01000003.1"/>
</dbReference>
<dbReference type="Proteomes" id="UP000315677">
    <property type="component" value="Unassembled WGS sequence"/>
</dbReference>
<evidence type="ECO:0000256" key="4">
    <source>
        <dbReference type="ARBA" id="ARBA00022729"/>
    </source>
</evidence>
<dbReference type="Gene3D" id="3.10.105.10">
    <property type="entry name" value="Dipeptide-binding Protein, Domain 3"/>
    <property type="match status" value="1"/>
</dbReference>
<comment type="subcellular location">
    <subcellularLocation>
        <location evidence="1">Cell envelope</location>
    </subcellularLocation>
</comment>
<organism evidence="7 8">
    <name type="scientific">Pseudonocardia kunmingensis</name>
    <dbReference type="NCBI Taxonomy" id="630975"/>
    <lineage>
        <taxon>Bacteria</taxon>
        <taxon>Bacillati</taxon>
        <taxon>Actinomycetota</taxon>
        <taxon>Actinomycetes</taxon>
        <taxon>Pseudonocardiales</taxon>
        <taxon>Pseudonocardiaceae</taxon>
        <taxon>Pseudonocardia</taxon>
    </lineage>
</organism>
<dbReference type="SUPFAM" id="SSF53850">
    <property type="entry name" value="Periplasmic binding protein-like II"/>
    <property type="match status" value="1"/>
</dbReference>
<dbReference type="InterPro" id="IPR000914">
    <property type="entry name" value="SBP_5_dom"/>
</dbReference>
<keyword evidence="8" id="KW-1185">Reference proteome</keyword>
<comment type="caution">
    <text evidence="7">The sequence shown here is derived from an EMBL/GenBank/DDBJ whole genome shotgun (WGS) entry which is preliminary data.</text>
</comment>
<protein>
    <submittedName>
        <fullName evidence="7">Peptide/nickel transport system substrate-binding protein</fullName>
    </submittedName>
</protein>
<dbReference type="GO" id="GO:0015833">
    <property type="term" value="P:peptide transport"/>
    <property type="evidence" value="ECO:0007669"/>
    <property type="project" value="TreeGrafter"/>
</dbReference>
<evidence type="ECO:0000313" key="8">
    <source>
        <dbReference type="Proteomes" id="UP000315677"/>
    </source>
</evidence>
<name>A0A543DIV9_9PSEU</name>
<keyword evidence="3" id="KW-0813">Transport</keyword>
<dbReference type="CDD" id="cd08513">
    <property type="entry name" value="PBP2_thermophilic_Hb8_like"/>
    <property type="match status" value="1"/>
</dbReference>
<dbReference type="InterPro" id="IPR030678">
    <property type="entry name" value="Peptide/Ni-bd"/>
</dbReference>
<gene>
    <name evidence="7" type="ORF">FB558_5012</name>
</gene>
<sequence>MSRPPLAARLVRGTALAVAAALTLAACGSGGDESGGDGSVVNYALPANATPNWILPIGVPGTLATHNISIYKSLWPSLVAFNGSTGEVALDEAASVAESIRWSGDGTQVTLALKAMSWSDGQPVTSRDVEFWFNLIKAGKDGWASYAEGKMPDNVTAVETPDPSTVVLTLDQAYNQQWFTSTQLTLITPLPHHAWAKTSDDGAVGDGDRDPAQARQIFDYLVAEAEDLASYETNPLWDVVSGPFTAAEYAANGQVKLVRNQSYDGTDPARADEVNLLPFTSADAEVNAVRAKSVDYGYISSSALAQEQQYTGLGYRVEPWTGWSVTYMPYNFHHPQMGAVFSQLYVRQALQHAVDQVGISDVVWHGAADPGYGPVPQEPASDYLSEVQANNPYPFDLAAATQLFTAHGWTPGPDGVLACTNPGSGPDQCGEGVAAGTRMELTFLVQSGSQETDNQFAEIQSALQQVGVGVYLEQAPLNQVLSRTVPCEAGDPECTWQLSYFGTAGSWYFGAYPTGERIFGTGGTANFGSYSNPEADALLSAAVLSNEQGTMAQYSALLAQDLPVMWLPNPVYQVSVIAEGLTGTTQDPGANFYPQRWGWES</sequence>
<reference evidence="7 8" key="1">
    <citation type="submission" date="2019-06" db="EMBL/GenBank/DDBJ databases">
        <title>Sequencing the genomes of 1000 actinobacteria strains.</title>
        <authorList>
            <person name="Klenk H.-P."/>
        </authorList>
    </citation>
    <scope>NUCLEOTIDE SEQUENCE [LARGE SCALE GENOMIC DNA]</scope>
    <source>
        <strain evidence="7 8">DSM 45301</strain>
    </source>
</reference>
<dbReference type="GO" id="GO:0043190">
    <property type="term" value="C:ATP-binding cassette (ABC) transporter complex"/>
    <property type="evidence" value="ECO:0007669"/>
    <property type="project" value="InterPro"/>
</dbReference>
<dbReference type="AlphaFoldDB" id="A0A543DIV9"/>
<dbReference type="InterPro" id="IPR039424">
    <property type="entry name" value="SBP_5"/>
</dbReference>
<evidence type="ECO:0000313" key="7">
    <source>
        <dbReference type="EMBL" id="TQM09260.1"/>
    </source>
</evidence>
<dbReference type="Pfam" id="PF00496">
    <property type="entry name" value="SBP_bac_5"/>
    <property type="match status" value="1"/>
</dbReference>
<dbReference type="PANTHER" id="PTHR30290">
    <property type="entry name" value="PERIPLASMIC BINDING COMPONENT OF ABC TRANSPORTER"/>
    <property type="match status" value="1"/>
</dbReference>
<keyword evidence="4 5" id="KW-0732">Signal</keyword>
<feature type="chain" id="PRO_5039387409" evidence="5">
    <location>
        <begin position="26"/>
        <end position="601"/>
    </location>
</feature>
<dbReference type="GO" id="GO:0030313">
    <property type="term" value="C:cell envelope"/>
    <property type="evidence" value="ECO:0007669"/>
    <property type="project" value="UniProtKB-SubCell"/>
</dbReference>
<feature type="domain" description="Solute-binding protein family 5" evidence="6">
    <location>
        <begin position="96"/>
        <end position="480"/>
    </location>
</feature>